<organism evidence="2">
    <name type="scientific">Anguilla anguilla</name>
    <name type="common">European freshwater eel</name>
    <name type="synonym">Muraena anguilla</name>
    <dbReference type="NCBI Taxonomy" id="7936"/>
    <lineage>
        <taxon>Eukaryota</taxon>
        <taxon>Metazoa</taxon>
        <taxon>Chordata</taxon>
        <taxon>Craniata</taxon>
        <taxon>Vertebrata</taxon>
        <taxon>Euteleostomi</taxon>
        <taxon>Actinopterygii</taxon>
        <taxon>Neopterygii</taxon>
        <taxon>Teleostei</taxon>
        <taxon>Anguilliformes</taxon>
        <taxon>Anguillidae</taxon>
        <taxon>Anguilla</taxon>
    </lineage>
</organism>
<evidence type="ECO:0000313" key="2">
    <source>
        <dbReference type="EMBL" id="JAH92046.1"/>
    </source>
</evidence>
<protein>
    <submittedName>
        <fullName evidence="2">Uncharacterized protein</fullName>
    </submittedName>
</protein>
<accession>A0A0E9WP32</accession>
<feature type="region of interest" description="Disordered" evidence="1">
    <location>
        <begin position="13"/>
        <end position="49"/>
    </location>
</feature>
<proteinExistence type="predicted"/>
<name>A0A0E9WP32_ANGAN</name>
<dbReference type="EMBL" id="GBXM01016531">
    <property type="protein sequence ID" value="JAH92046.1"/>
    <property type="molecule type" value="Transcribed_RNA"/>
</dbReference>
<feature type="compositionally biased region" description="Basic and acidic residues" evidence="1">
    <location>
        <begin position="24"/>
        <end position="44"/>
    </location>
</feature>
<dbReference type="AlphaFoldDB" id="A0A0E9WP32"/>
<sequence>MTFMATSTWCAPAHPWKSTSPPLKKRELRHDSRSEVPHRTEQQKDSPSCSLSQALFMMWIRCLRFQTLCTNTCSCLETTLHCWSLPALKTHFIC</sequence>
<reference evidence="2" key="1">
    <citation type="submission" date="2014-11" db="EMBL/GenBank/DDBJ databases">
        <authorList>
            <person name="Amaro Gonzalez C."/>
        </authorList>
    </citation>
    <scope>NUCLEOTIDE SEQUENCE</scope>
</reference>
<reference evidence="2" key="2">
    <citation type="journal article" date="2015" name="Fish Shellfish Immunol.">
        <title>Early steps in the European eel (Anguilla anguilla)-Vibrio vulnificus interaction in the gills: Role of the RtxA13 toxin.</title>
        <authorList>
            <person name="Callol A."/>
            <person name="Pajuelo D."/>
            <person name="Ebbesson L."/>
            <person name="Teles M."/>
            <person name="MacKenzie S."/>
            <person name="Amaro C."/>
        </authorList>
    </citation>
    <scope>NUCLEOTIDE SEQUENCE</scope>
</reference>
<evidence type="ECO:0000256" key="1">
    <source>
        <dbReference type="SAM" id="MobiDB-lite"/>
    </source>
</evidence>